<dbReference type="RefSeq" id="WP_014203824.1">
    <property type="nucleotide sequence ID" value="NC_016599.1"/>
</dbReference>
<dbReference type="InterPro" id="IPR036291">
    <property type="entry name" value="NAD(P)-bd_dom_sf"/>
</dbReference>
<dbReference type="Gene3D" id="3.40.50.720">
    <property type="entry name" value="NAD(P)-binding Rossmann-like Domain"/>
    <property type="match status" value="1"/>
</dbReference>
<dbReference type="HOGENOM" id="CLU_112567_1_2_10"/>
<dbReference type="PATRIC" id="fig|926562.3.peg.3550"/>
<dbReference type="KEGG" id="oho:Oweho_3529"/>
<keyword evidence="3" id="KW-1185">Reference proteome</keyword>
<dbReference type="OrthoDB" id="708726at2"/>
<evidence type="ECO:0000259" key="1">
    <source>
        <dbReference type="Pfam" id="PF13380"/>
    </source>
</evidence>
<evidence type="ECO:0000313" key="2">
    <source>
        <dbReference type="EMBL" id="AEV34477.1"/>
    </source>
</evidence>
<dbReference type="Pfam" id="PF13380">
    <property type="entry name" value="CoA_binding_2"/>
    <property type="match status" value="1"/>
</dbReference>
<feature type="domain" description="CoA-binding" evidence="1">
    <location>
        <begin position="3"/>
        <end position="113"/>
    </location>
</feature>
<name>G8R770_OWEHD</name>
<dbReference type="Proteomes" id="UP000005631">
    <property type="component" value="Chromosome"/>
</dbReference>
<dbReference type="STRING" id="926562.Oweho_3529"/>
<proteinExistence type="predicted"/>
<sequence length="118" mass="13533">MKTLVIGASHNPARYSYMAVKMLKQYKHEVVALGRRARGVEDWEIIDGTPDIPNLDTITVYLNADNQKEYYDYFLKLNPRRIIFNPGAENPELVALLNKNGIETENACTLVMLRSNQF</sequence>
<gene>
    <name evidence="2" type="ordered locus">Oweho_3529</name>
</gene>
<organism evidence="2 3">
    <name type="scientific">Owenweeksia hongkongensis (strain DSM 17368 / CIP 108786 / JCM 12287 / NRRL B-23963 / UST20020801)</name>
    <dbReference type="NCBI Taxonomy" id="926562"/>
    <lineage>
        <taxon>Bacteria</taxon>
        <taxon>Pseudomonadati</taxon>
        <taxon>Bacteroidota</taxon>
        <taxon>Flavobacteriia</taxon>
        <taxon>Flavobacteriales</taxon>
        <taxon>Owenweeksiaceae</taxon>
        <taxon>Owenweeksia</taxon>
    </lineage>
</organism>
<dbReference type="InterPro" id="IPR003781">
    <property type="entry name" value="CoA-bd"/>
</dbReference>
<reference evidence="2 3" key="1">
    <citation type="journal article" date="2012" name="Stand. Genomic Sci.">
        <title>Genome sequence of the orange-pigmented seawater bacterium Owenweeksia hongkongensis type strain (UST20020801(T)).</title>
        <authorList>
            <person name="Riedel T."/>
            <person name="Held B."/>
            <person name="Nolan M."/>
            <person name="Lucas S."/>
            <person name="Lapidus A."/>
            <person name="Tice H."/>
            <person name="Del Rio T.G."/>
            <person name="Cheng J.F."/>
            <person name="Han C."/>
            <person name="Tapia R."/>
            <person name="Goodwin L.A."/>
            <person name="Pitluck S."/>
            <person name="Liolios K."/>
            <person name="Mavromatis K."/>
            <person name="Pagani I."/>
            <person name="Ivanova N."/>
            <person name="Mikhailova N."/>
            <person name="Pati A."/>
            <person name="Chen A."/>
            <person name="Palaniappan K."/>
            <person name="Rohde M."/>
            <person name="Tindall B.J."/>
            <person name="Detter J.C."/>
            <person name="Goker M."/>
            <person name="Woyke T."/>
            <person name="Bristow J."/>
            <person name="Eisen J.A."/>
            <person name="Markowitz V."/>
            <person name="Hugenholtz P."/>
            <person name="Klenk H.P."/>
            <person name="Kyrpides N.C."/>
        </authorList>
    </citation>
    <scope>NUCLEOTIDE SEQUENCE</scope>
    <source>
        <strain evidence="3">DSM 17368 / JCM 12287 / NRRL B-23963</strain>
    </source>
</reference>
<dbReference type="EMBL" id="CP003156">
    <property type="protein sequence ID" value="AEV34477.1"/>
    <property type="molecule type" value="Genomic_DNA"/>
</dbReference>
<dbReference type="eggNOG" id="COG1832">
    <property type="taxonomic scope" value="Bacteria"/>
</dbReference>
<evidence type="ECO:0000313" key="3">
    <source>
        <dbReference type="Proteomes" id="UP000005631"/>
    </source>
</evidence>
<dbReference type="SUPFAM" id="SSF51735">
    <property type="entry name" value="NAD(P)-binding Rossmann-fold domains"/>
    <property type="match status" value="1"/>
</dbReference>
<dbReference type="AlphaFoldDB" id="G8R770"/>
<protein>
    <submittedName>
        <fullName evidence="2">Putative CoA-binding protein</fullName>
    </submittedName>
</protein>
<accession>G8R770</accession>